<evidence type="ECO:0000313" key="1">
    <source>
        <dbReference type="EMBL" id="KAI3822086.1"/>
    </source>
</evidence>
<comment type="caution">
    <text evidence="1">The sequence shown here is derived from an EMBL/GenBank/DDBJ whole genome shotgun (WGS) entry which is preliminary data.</text>
</comment>
<proteinExistence type="predicted"/>
<reference evidence="2" key="1">
    <citation type="journal article" date="2022" name="Mol. Ecol. Resour.">
        <title>The genomes of chicory, endive, great burdock and yacon provide insights into Asteraceae palaeo-polyploidization history and plant inulin production.</title>
        <authorList>
            <person name="Fan W."/>
            <person name="Wang S."/>
            <person name="Wang H."/>
            <person name="Wang A."/>
            <person name="Jiang F."/>
            <person name="Liu H."/>
            <person name="Zhao H."/>
            <person name="Xu D."/>
            <person name="Zhang Y."/>
        </authorList>
    </citation>
    <scope>NUCLEOTIDE SEQUENCE [LARGE SCALE GENOMIC DNA]</scope>
    <source>
        <strain evidence="2">cv. Yunnan</strain>
    </source>
</reference>
<protein>
    <submittedName>
        <fullName evidence="1">Uncharacterized protein</fullName>
    </submittedName>
</protein>
<evidence type="ECO:0000313" key="2">
    <source>
        <dbReference type="Proteomes" id="UP001056120"/>
    </source>
</evidence>
<reference evidence="1 2" key="2">
    <citation type="journal article" date="2022" name="Mol. Ecol. Resour.">
        <title>The genomes of chicory, endive, great burdock and yacon provide insights into Asteraceae paleo-polyploidization history and plant inulin production.</title>
        <authorList>
            <person name="Fan W."/>
            <person name="Wang S."/>
            <person name="Wang H."/>
            <person name="Wang A."/>
            <person name="Jiang F."/>
            <person name="Liu H."/>
            <person name="Zhao H."/>
            <person name="Xu D."/>
            <person name="Zhang Y."/>
        </authorList>
    </citation>
    <scope>NUCLEOTIDE SEQUENCE [LARGE SCALE GENOMIC DNA]</scope>
    <source>
        <strain evidence="2">cv. Yunnan</strain>
        <tissue evidence="1">Leaves</tissue>
    </source>
</reference>
<accession>A0ACB9JPZ7</accession>
<dbReference type="Proteomes" id="UP001056120">
    <property type="component" value="Linkage Group LG03"/>
</dbReference>
<sequence>MFLNDSEFDCQFSCGIKTIAAIPVEPQGVVQFGSTEKIIETVEFVNRTKRMFQETVNRGMLEDAYITGDTLDSIGPSCSSACAIQSCLLSSNSQPNHNQLDNWLHPHNLFSQCTSDVSNSTLISFNESLVSESRGLASWNSFPTQSNGQDLFDSLPNFGIPDDFDISQWIPPSPDQNQEHVFMNSEEKGGNLMPIVNESRHNFHYQKSNKQAGIDSTPFGSTKGLFSKFQIDELLEGISGTSLAVSSTAETSKTGNSLWEMSSLQTGLHKPEPGLCMANGYCVNSLTTGSQAKNRVEPPKAAKKKAKPGTRPRPKDRQQILDRMAELRELIPNGNKMSIDSLLDQTIKHMLFLQSVAKHTDRIKQADEPKKNKDNDPNSNDATWAYELGNQPMACPLVVEDLSTPGQMLIEILCEERGFFLEMVDIIKGFGVIILKGVMELRDKIWARFIVEAEAKRHVTRHEIFSALVQFLQATSLDDILVHNKIIKEKNRLIDGYQQSLVQLPIIADYIGRFDAVTTTQLEKRLVKFTMEDANCKHFRYQTSFHFIPQDNLYYRHILSSSILLAFFLKP</sequence>
<name>A0ACB9JPZ7_9ASTR</name>
<keyword evidence="2" id="KW-1185">Reference proteome</keyword>
<dbReference type="EMBL" id="CM042020">
    <property type="protein sequence ID" value="KAI3822086.1"/>
    <property type="molecule type" value="Genomic_DNA"/>
</dbReference>
<organism evidence="1 2">
    <name type="scientific">Smallanthus sonchifolius</name>
    <dbReference type="NCBI Taxonomy" id="185202"/>
    <lineage>
        <taxon>Eukaryota</taxon>
        <taxon>Viridiplantae</taxon>
        <taxon>Streptophyta</taxon>
        <taxon>Embryophyta</taxon>
        <taxon>Tracheophyta</taxon>
        <taxon>Spermatophyta</taxon>
        <taxon>Magnoliopsida</taxon>
        <taxon>eudicotyledons</taxon>
        <taxon>Gunneridae</taxon>
        <taxon>Pentapetalae</taxon>
        <taxon>asterids</taxon>
        <taxon>campanulids</taxon>
        <taxon>Asterales</taxon>
        <taxon>Asteraceae</taxon>
        <taxon>Asteroideae</taxon>
        <taxon>Heliantheae alliance</taxon>
        <taxon>Millerieae</taxon>
        <taxon>Smallanthus</taxon>
    </lineage>
</organism>
<gene>
    <name evidence="1" type="ORF">L1987_09667</name>
</gene>